<sequence>MDLGSKNNQLLSKIATNDKHGENSPYFDGWKAYDKNPFHPSKNPQGVIQMGLAENQVYIYGLQHIYIYIYNIYIYIYVCIYIIVVMRVSRTTCIIVARILCFDLIEEWIKNNPKASICTLEGVHKFRDIANFQDYHGLPEFRSALANFMSKVRGDKVRFDPNRIVMSGGATGANELIMFCLADPGDAFLVPTPYYPAFLRDLCWRTGLQLIPVQCDSSNNFKITREALETAYNKAKEDNINVKGLIITNPSNPLGTTLDRETLKSLVSFINENNIHLVCDEIYAATVFSSPSYVSVSELIQEMEPCKKELIHIIYSLSKDMGFPGFRVGIVYSFNDEVVNCARKMSSFGLVSSQTQYMLASMLSDDRFVDNFLAESKTRLAKRHDIFSKVLEEVNITKFPSNAGVFCWMNLKSLLKEQTFEAEMMLWHMIINEVKLNVSPGSSFNCSEPGWFRVCFANMDDETVEVALRRIRTFIWKETKKPAMKVKRWQRNLKLSFSSIRRFDHETVMSPHMMSPHSPIPQSPLVKATGA</sequence>
<protein>
    <recommendedName>
        <fullName evidence="8">1-aminocyclopropane-1-carboxylate synthase</fullName>
        <ecNumber evidence="8">4.4.1.14</ecNumber>
    </recommendedName>
    <alternativeName>
        <fullName evidence="9">S-adenosyl-L-methionine methylthioadenosine-lyase</fullName>
    </alternativeName>
</protein>
<gene>
    <name evidence="14" type="ORF">LLUT_LOCUS16090</name>
</gene>
<comment type="pathway">
    <text evidence="7">Alkene biosynthesis; ethylene biosynthesis via S-adenosyl-L-methionine; ethylene from S-adenosyl-L-methionine: step 1/2.</text>
</comment>
<evidence type="ECO:0000256" key="3">
    <source>
        <dbReference type="ARBA" id="ARBA00022666"/>
    </source>
</evidence>
<feature type="domain" description="Aminotransferase class I/classII large" evidence="13">
    <location>
        <begin position="101"/>
        <end position="471"/>
    </location>
</feature>
<dbReference type="InterPro" id="IPR004838">
    <property type="entry name" value="NHTrfase_class1_PyrdxlP-BS"/>
</dbReference>
<comment type="caution">
    <text evidence="14">The sequence shown here is derived from an EMBL/GenBank/DDBJ whole genome shotgun (WGS) entry which is preliminary data.</text>
</comment>
<dbReference type="PANTHER" id="PTHR43795">
    <property type="entry name" value="BIFUNCTIONAL ASPARTATE AMINOTRANSFERASE AND GLUTAMATE/ASPARTATE-PREPHENATE AMINOTRANSFERASE-RELATED"/>
    <property type="match status" value="1"/>
</dbReference>
<keyword evidence="12" id="KW-0472">Membrane</keyword>
<dbReference type="PRINTS" id="PR00753">
    <property type="entry name" value="ACCSYNTHASE"/>
</dbReference>
<dbReference type="InterPro" id="IPR004839">
    <property type="entry name" value="Aminotransferase_I/II_large"/>
</dbReference>
<dbReference type="InterPro" id="IPR015422">
    <property type="entry name" value="PyrdxlP-dep_Trfase_small"/>
</dbReference>
<keyword evidence="4" id="KW-0949">S-adenosyl-L-methionine</keyword>
<dbReference type="GO" id="GO:0030170">
    <property type="term" value="F:pyridoxal phosphate binding"/>
    <property type="evidence" value="ECO:0007669"/>
    <property type="project" value="InterPro"/>
</dbReference>
<accession>A0AAV1X049</accession>
<dbReference type="GO" id="GO:0016847">
    <property type="term" value="F:1-aminocyclopropane-1-carboxylate synthase activity"/>
    <property type="evidence" value="ECO:0007669"/>
    <property type="project" value="UniProtKB-EC"/>
</dbReference>
<evidence type="ECO:0000256" key="1">
    <source>
        <dbReference type="ARBA" id="ARBA00007441"/>
    </source>
</evidence>
<evidence type="ECO:0000256" key="9">
    <source>
        <dbReference type="ARBA" id="ARBA00042673"/>
    </source>
</evidence>
<comment type="catalytic activity">
    <reaction evidence="10">
        <text>S-adenosyl-L-methionine = 1-aminocyclopropane-1-carboxylate + S-methyl-5'-thioadenosine + H(+)</text>
        <dbReference type="Rhea" id="RHEA:21744"/>
        <dbReference type="ChEBI" id="CHEBI:15378"/>
        <dbReference type="ChEBI" id="CHEBI:17509"/>
        <dbReference type="ChEBI" id="CHEBI:58360"/>
        <dbReference type="ChEBI" id="CHEBI:59789"/>
        <dbReference type="EC" id="4.4.1.14"/>
    </reaction>
</comment>
<evidence type="ECO:0000256" key="12">
    <source>
        <dbReference type="SAM" id="Phobius"/>
    </source>
</evidence>
<dbReference type="Pfam" id="PF00155">
    <property type="entry name" value="Aminotran_1_2"/>
    <property type="match status" value="1"/>
</dbReference>
<evidence type="ECO:0000256" key="7">
    <source>
        <dbReference type="ARBA" id="ARBA00037888"/>
    </source>
</evidence>
<dbReference type="GO" id="GO:0009835">
    <property type="term" value="P:fruit ripening"/>
    <property type="evidence" value="ECO:0007669"/>
    <property type="project" value="UniProtKB-KW"/>
</dbReference>
<keyword evidence="12" id="KW-0812">Transmembrane</keyword>
<evidence type="ECO:0000256" key="5">
    <source>
        <dbReference type="ARBA" id="ARBA00022898"/>
    </source>
</evidence>
<evidence type="ECO:0000259" key="13">
    <source>
        <dbReference type="Pfam" id="PF00155"/>
    </source>
</evidence>
<dbReference type="SUPFAM" id="SSF53383">
    <property type="entry name" value="PLP-dependent transferases"/>
    <property type="match status" value="1"/>
</dbReference>
<evidence type="ECO:0000256" key="6">
    <source>
        <dbReference type="ARBA" id="ARBA00033478"/>
    </source>
</evidence>
<feature type="region of interest" description="Disordered" evidence="11">
    <location>
        <begin position="511"/>
        <end position="531"/>
    </location>
</feature>
<proteinExistence type="inferred from homology"/>
<reference evidence="14 15" key="1">
    <citation type="submission" date="2024-03" db="EMBL/GenBank/DDBJ databases">
        <authorList>
            <person name="Martinez-Hernandez J."/>
        </authorList>
    </citation>
    <scope>NUCLEOTIDE SEQUENCE [LARGE SCALE GENOMIC DNA]</scope>
</reference>
<dbReference type="EMBL" id="CAXHTB010000011">
    <property type="protein sequence ID" value="CAL0315030.1"/>
    <property type="molecule type" value="Genomic_DNA"/>
</dbReference>
<comment type="subunit">
    <text evidence="2">Homodimer.</text>
</comment>
<name>A0AAV1X049_LUPLU</name>
<evidence type="ECO:0000256" key="8">
    <source>
        <dbReference type="ARBA" id="ARBA00039053"/>
    </source>
</evidence>
<dbReference type="Gene3D" id="3.40.640.10">
    <property type="entry name" value="Type I PLP-dependent aspartate aminotransferase-like (Major domain)"/>
    <property type="match status" value="1"/>
</dbReference>
<evidence type="ECO:0000256" key="11">
    <source>
        <dbReference type="SAM" id="MobiDB-lite"/>
    </source>
</evidence>
<dbReference type="PANTHER" id="PTHR43795:SF72">
    <property type="entry name" value="1-AMINOCYCLOPROPANE-1-CARBOXYLATE SYNTHASE"/>
    <property type="match status" value="1"/>
</dbReference>
<evidence type="ECO:0000313" key="15">
    <source>
        <dbReference type="Proteomes" id="UP001497480"/>
    </source>
</evidence>
<dbReference type="GO" id="GO:0008483">
    <property type="term" value="F:transaminase activity"/>
    <property type="evidence" value="ECO:0007669"/>
    <property type="project" value="TreeGrafter"/>
</dbReference>
<feature type="transmembrane region" description="Helical" evidence="12">
    <location>
        <begin position="65"/>
        <end position="86"/>
    </location>
</feature>
<organism evidence="14 15">
    <name type="scientific">Lupinus luteus</name>
    <name type="common">European yellow lupine</name>
    <dbReference type="NCBI Taxonomy" id="3873"/>
    <lineage>
        <taxon>Eukaryota</taxon>
        <taxon>Viridiplantae</taxon>
        <taxon>Streptophyta</taxon>
        <taxon>Embryophyta</taxon>
        <taxon>Tracheophyta</taxon>
        <taxon>Spermatophyta</taxon>
        <taxon>Magnoliopsida</taxon>
        <taxon>eudicotyledons</taxon>
        <taxon>Gunneridae</taxon>
        <taxon>Pentapetalae</taxon>
        <taxon>rosids</taxon>
        <taxon>fabids</taxon>
        <taxon>Fabales</taxon>
        <taxon>Fabaceae</taxon>
        <taxon>Papilionoideae</taxon>
        <taxon>50 kb inversion clade</taxon>
        <taxon>genistoids sensu lato</taxon>
        <taxon>core genistoids</taxon>
        <taxon>Genisteae</taxon>
        <taxon>Lupinus</taxon>
    </lineage>
</organism>
<dbReference type="PROSITE" id="PS00105">
    <property type="entry name" value="AA_TRANSFER_CLASS_1"/>
    <property type="match status" value="1"/>
</dbReference>
<evidence type="ECO:0000313" key="14">
    <source>
        <dbReference type="EMBL" id="CAL0315030.1"/>
    </source>
</evidence>
<dbReference type="InterPro" id="IPR015424">
    <property type="entry name" value="PyrdxlP-dep_Trfase"/>
</dbReference>
<keyword evidence="3" id="KW-0266">Ethylene biosynthesis</keyword>
<evidence type="ECO:0000256" key="4">
    <source>
        <dbReference type="ARBA" id="ARBA00022691"/>
    </source>
</evidence>
<keyword evidence="12" id="KW-1133">Transmembrane helix</keyword>
<dbReference type="InterPro" id="IPR015421">
    <property type="entry name" value="PyrdxlP-dep_Trfase_major"/>
</dbReference>
<dbReference type="InterPro" id="IPR050478">
    <property type="entry name" value="Ethylene_sulfur-biosynth"/>
</dbReference>
<dbReference type="AlphaFoldDB" id="A0AAV1X049"/>
<keyword evidence="6" id="KW-0292">Fruit ripening</keyword>
<comment type="similarity">
    <text evidence="1">Belongs to the class-I pyridoxal-phosphate-dependent aminotransferase family.</text>
</comment>
<dbReference type="Gene3D" id="3.90.1150.10">
    <property type="entry name" value="Aspartate Aminotransferase, domain 1"/>
    <property type="match status" value="1"/>
</dbReference>
<keyword evidence="5" id="KW-0663">Pyridoxal phosphate</keyword>
<evidence type="ECO:0000256" key="10">
    <source>
        <dbReference type="ARBA" id="ARBA00049554"/>
    </source>
</evidence>
<evidence type="ECO:0000256" key="2">
    <source>
        <dbReference type="ARBA" id="ARBA00011738"/>
    </source>
</evidence>
<keyword evidence="15" id="KW-1185">Reference proteome</keyword>
<dbReference type="EC" id="4.4.1.14" evidence="8"/>
<dbReference type="GO" id="GO:0009693">
    <property type="term" value="P:ethylene biosynthetic process"/>
    <property type="evidence" value="ECO:0007669"/>
    <property type="project" value="UniProtKB-KW"/>
</dbReference>
<dbReference type="CDD" id="cd00609">
    <property type="entry name" value="AAT_like"/>
    <property type="match status" value="1"/>
</dbReference>
<dbReference type="Proteomes" id="UP001497480">
    <property type="component" value="Unassembled WGS sequence"/>
</dbReference>